<gene>
    <name evidence="1" type="primary">mod_1</name>
    <name evidence="1" type="ORF">HPHPH6_0011</name>
</gene>
<keyword evidence="1" id="KW-0808">Transferase</keyword>
<comment type="caution">
    <text evidence="1">The sequence shown here is derived from an EMBL/GenBank/DDBJ whole genome shotgun (WGS) entry which is preliminary data.</text>
</comment>
<dbReference type="GO" id="GO:0009007">
    <property type="term" value="F:site-specific DNA-methyltransferase (adenine-specific) activity"/>
    <property type="evidence" value="ECO:0007669"/>
    <property type="project" value="UniProtKB-EC"/>
</dbReference>
<proteinExistence type="predicted"/>
<organism evidence="1 2">
    <name type="scientific">Helicobacter pylori Hp H-6</name>
    <dbReference type="NCBI Taxonomy" id="992061"/>
    <lineage>
        <taxon>Bacteria</taxon>
        <taxon>Pseudomonadati</taxon>
        <taxon>Campylobacterota</taxon>
        <taxon>Epsilonproteobacteria</taxon>
        <taxon>Campylobacterales</taxon>
        <taxon>Helicobacteraceae</taxon>
        <taxon>Helicobacter</taxon>
    </lineage>
</organism>
<dbReference type="PATRIC" id="fig|992061.3.peg.22"/>
<evidence type="ECO:0000313" key="2">
    <source>
        <dbReference type="Proteomes" id="UP000004177"/>
    </source>
</evidence>
<accession>I9URS5</accession>
<protein>
    <submittedName>
        <fullName evidence="1">Adenine-specific DNA-methyltransferase domain protein</fullName>
        <ecNumber evidence="1">2.1.1.72</ecNumber>
    </submittedName>
</protein>
<dbReference type="Proteomes" id="UP000004177">
    <property type="component" value="Unassembled WGS sequence"/>
</dbReference>
<dbReference type="AlphaFoldDB" id="I9URS5"/>
<sequence length="93" mass="10729">MNLGIKKQILNAKSASECLKIFNALNARILKRADNKMDEIHSEEFQNLDLNEQKRICCASLDANEDYLNLGDIDEDAWGIDEITKKYNEIFYS</sequence>
<evidence type="ECO:0000313" key="1">
    <source>
        <dbReference type="EMBL" id="EJB82814.1"/>
    </source>
</evidence>
<reference evidence="1 2" key="1">
    <citation type="journal article" date="2013" name="Pathog. Dis.">
        <title>Genome sequences of 65 Helicobacter pylori strains isolated from asymptomatic individuals and patients with gastric cancer, peptic ulcer disease, or gastritis.</title>
        <authorList>
            <person name="Blanchard T.G."/>
            <person name="Czinn S.J."/>
            <person name="Correa P."/>
            <person name="Nakazawa T."/>
            <person name="Keelan M."/>
            <person name="Morningstar L."/>
            <person name="Santana-Cruz I."/>
            <person name="Maroo A."/>
            <person name="McCracken C."/>
            <person name="Shefchek K."/>
            <person name="Daugherty S."/>
            <person name="Song Y."/>
            <person name="Fraser C.M."/>
            <person name="Fricke W.F."/>
        </authorList>
    </citation>
    <scope>NUCLEOTIDE SEQUENCE [LARGE SCALE GENOMIC DNA]</scope>
    <source>
        <strain evidence="1 2">Hp H-6</strain>
    </source>
</reference>
<dbReference type="EC" id="2.1.1.72" evidence="1"/>
<keyword evidence="1" id="KW-0489">Methyltransferase</keyword>
<dbReference type="GO" id="GO:0032259">
    <property type="term" value="P:methylation"/>
    <property type="evidence" value="ECO:0007669"/>
    <property type="project" value="UniProtKB-KW"/>
</dbReference>
<name>I9URS5_HELPX</name>
<dbReference type="EMBL" id="AKOZ01000003">
    <property type="protein sequence ID" value="EJB82814.1"/>
    <property type="molecule type" value="Genomic_DNA"/>
</dbReference>